<dbReference type="Proteomes" id="UP000829999">
    <property type="component" value="Chromosome 8"/>
</dbReference>
<sequence>MTSIAGSDVMFSQYAQDPYEEFNEMIRCERAPLRTRLGCSQAPKEKKNTSRRKDKSKHHNSTQSFVMSRHHRRGSKLIKISVIELCNDSPDSDSDSNSDNVIIQAQYVVKDAVDFIMDETESLVKKISKSLIDSDF</sequence>
<evidence type="ECO:0000313" key="3">
    <source>
        <dbReference type="RefSeq" id="XP_035457881.1"/>
    </source>
</evidence>
<accession>A0A9R0DJZ6</accession>
<feature type="region of interest" description="Disordered" evidence="1">
    <location>
        <begin position="37"/>
        <end position="73"/>
    </location>
</feature>
<dbReference type="GeneID" id="118281414"/>
<evidence type="ECO:0000256" key="1">
    <source>
        <dbReference type="SAM" id="MobiDB-lite"/>
    </source>
</evidence>
<gene>
    <name evidence="3" type="primary">LOC118281414</name>
</gene>
<dbReference type="RefSeq" id="XP_035457881.1">
    <property type="nucleotide sequence ID" value="XM_035601988.2"/>
</dbReference>
<dbReference type="AlphaFoldDB" id="A0A9R0DJZ6"/>
<dbReference type="OrthoDB" id="414982at2759"/>
<keyword evidence="2" id="KW-1185">Reference proteome</keyword>
<organism evidence="2 3">
    <name type="scientific">Spodoptera frugiperda</name>
    <name type="common">Fall armyworm</name>
    <dbReference type="NCBI Taxonomy" id="7108"/>
    <lineage>
        <taxon>Eukaryota</taxon>
        <taxon>Metazoa</taxon>
        <taxon>Ecdysozoa</taxon>
        <taxon>Arthropoda</taxon>
        <taxon>Hexapoda</taxon>
        <taxon>Insecta</taxon>
        <taxon>Pterygota</taxon>
        <taxon>Neoptera</taxon>
        <taxon>Endopterygota</taxon>
        <taxon>Lepidoptera</taxon>
        <taxon>Glossata</taxon>
        <taxon>Ditrysia</taxon>
        <taxon>Noctuoidea</taxon>
        <taxon>Noctuidae</taxon>
        <taxon>Amphipyrinae</taxon>
        <taxon>Spodoptera</taxon>
    </lineage>
</organism>
<evidence type="ECO:0000313" key="2">
    <source>
        <dbReference type="Proteomes" id="UP000829999"/>
    </source>
</evidence>
<protein>
    <submittedName>
        <fullName evidence="3">Uncharacterized protein LOC118281414</fullName>
    </submittedName>
</protein>
<name>A0A9R0DJZ6_SPOFR</name>
<proteinExistence type="predicted"/>
<feature type="compositionally biased region" description="Basic residues" evidence="1">
    <location>
        <begin position="49"/>
        <end position="60"/>
    </location>
</feature>
<reference evidence="3" key="1">
    <citation type="submission" date="2025-08" db="UniProtKB">
        <authorList>
            <consortium name="RefSeq"/>
        </authorList>
    </citation>
    <scope>IDENTIFICATION</scope>
    <source>
        <tissue evidence="3">Whole larval tissue</tissue>
    </source>
</reference>